<dbReference type="Pfam" id="PF04155">
    <property type="entry name" value="Ground-like"/>
    <property type="match status" value="1"/>
</dbReference>
<feature type="signal peptide" evidence="1">
    <location>
        <begin position="1"/>
        <end position="21"/>
    </location>
</feature>
<reference evidence="3" key="2">
    <citation type="submission" date="2022-06" db="UniProtKB">
        <authorList>
            <consortium name="EnsemblMetazoa"/>
        </authorList>
    </citation>
    <scope>IDENTIFICATION</scope>
    <source>
        <strain evidence="3">DF5081</strain>
    </source>
</reference>
<organism evidence="3 4">
    <name type="scientific">Caenorhabditis japonica</name>
    <dbReference type="NCBI Taxonomy" id="281687"/>
    <lineage>
        <taxon>Eukaryota</taxon>
        <taxon>Metazoa</taxon>
        <taxon>Ecdysozoa</taxon>
        <taxon>Nematoda</taxon>
        <taxon>Chromadorea</taxon>
        <taxon>Rhabditida</taxon>
        <taxon>Rhabditina</taxon>
        <taxon>Rhabditomorpha</taxon>
        <taxon>Rhabditoidea</taxon>
        <taxon>Rhabditidae</taxon>
        <taxon>Peloderinae</taxon>
        <taxon>Caenorhabditis</taxon>
    </lineage>
</organism>
<dbReference type="Proteomes" id="UP000005237">
    <property type="component" value="Unassembled WGS sequence"/>
</dbReference>
<reference evidence="4" key="1">
    <citation type="submission" date="2010-08" db="EMBL/GenBank/DDBJ databases">
        <authorList>
            <consortium name="Caenorhabditis japonica Sequencing Consortium"/>
            <person name="Wilson R.K."/>
        </authorList>
    </citation>
    <scope>NUCLEOTIDE SEQUENCE [LARGE SCALE GENOMIC DNA]</scope>
    <source>
        <strain evidence="4">DF5081</strain>
    </source>
</reference>
<dbReference type="AlphaFoldDB" id="A0A8R1DMN8"/>
<protein>
    <submittedName>
        <fullName evidence="3">Ground-like domain-containing protein</fullName>
    </submittedName>
</protein>
<feature type="chain" id="PRO_5035793450" evidence="1">
    <location>
        <begin position="22"/>
        <end position="149"/>
    </location>
</feature>
<evidence type="ECO:0000313" key="4">
    <source>
        <dbReference type="Proteomes" id="UP000005237"/>
    </source>
</evidence>
<feature type="domain" description="Ground-like" evidence="2">
    <location>
        <begin position="76"/>
        <end position="147"/>
    </location>
</feature>
<evidence type="ECO:0000256" key="1">
    <source>
        <dbReference type="SAM" id="SignalP"/>
    </source>
</evidence>
<proteinExistence type="predicted"/>
<accession>A0A8R1DMN8</accession>
<name>A0A8R1DMN8_CAEJA</name>
<keyword evidence="4" id="KW-1185">Reference proteome</keyword>
<sequence>MNSSILLALFTFSALFTISTGCGIGVFPSMSGGGCGCGGGGMPPPPPPSCGCMGGRKKRSVPQDQTVHGTTNDESDTSCNTPELKKIILENMHTVATDSSKAINSELEARRLHRFVVVCAENSFAFTTKPNTVYCGAEKNGHKCHAFSL</sequence>
<keyword evidence="1" id="KW-0732">Signal</keyword>
<evidence type="ECO:0000259" key="2">
    <source>
        <dbReference type="Pfam" id="PF04155"/>
    </source>
</evidence>
<dbReference type="InterPro" id="IPR007284">
    <property type="entry name" value="Ground-like_dom"/>
</dbReference>
<dbReference type="EnsemblMetazoa" id="CJA07024.1">
    <property type="protein sequence ID" value="CJA07024.1"/>
    <property type="gene ID" value="WBGene00126228"/>
</dbReference>
<evidence type="ECO:0000313" key="3">
    <source>
        <dbReference type="EnsemblMetazoa" id="CJA07024.1"/>
    </source>
</evidence>